<organism evidence="2 3">
    <name type="scientific">Johnsonella ignava ATCC 51276</name>
    <dbReference type="NCBI Taxonomy" id="679200"/>
    <lineage>
        <taxon>Bacteria</taxon>
        <taxon>Bacillati</taxon>
        <taxon>Bacillota</taxon>
        <taxon>Clostridia</taxon>
        <taxon>Lachnospirales</taxon>
        <taxon>Lachnospiraceae</taxon>
        <taxon>Johnsonella</taxon>
    </lineage>
</organism>
<dbReference type="STRING" id="679200.HMPREF9333_02009"/>
<comment type="caution">
    <text evidence="2">The sequence shown here is derived from an EMBL/GenBank/DDBJ whole genome shotgun (WGS) entry which is preliminary data.</text>
</comment>
<dbReference type="HOGENOM" id="CLU_784696_0_0_9"/>
<evidence type="ECO:0000313" key="3">
    <source>
        <dbReference type="Proteomes" id="UP000003011"/>
    </source>
</evidence>
<evidence type="ECO:0008006" key="4">
    <source>
        <dbReference type="Google" id="ProtNLM"/>
    </source>
</evidence>
<sequence length="367" mass="42147">MKIKLKYIIPMLMIIMTACTSSSCSKKTLQESSAVNNESTDSSSTAQVGGNFPEKINMEIERVKFDADVLAHSSENMKVKSYKVTVRKFDKEKIKENLLNGIEVAETINYEDEDSYSGTKEEYLSVSPTRIFFYKNLYMYVNHTFSLSEDNRNAELYMKDTDFDFASRDEAKELILKELDSLGARLGSDYFINMYSLDYETMKENEEVLDMDGGLDKSAYKSNWSSKDNCYYLCIRQSVNGVPVGYKYSDADENINEYNAPIQLLYSSSGIEFLNIDRIFDFSDKNEEVVLADMDKISACIAKKYNDILNEAKYSVNKLELHYICIKESETKYTVRPAWVVTMSQIGENTYNFQMIIDAQTAKEIIL</sequence>
<name>G5GKB8_9FIRM</name>
<feature type="chain" id="PRO_5003477366" description="Regulatory protein YycH-like domain-containing protein" evidence="1">
    <location>
        <begin position="24"/>
        <end position="367"/>
    </location>
</feature>
<evidence type="ECO:0000313" key="2">
    <source>
        <dbReference type="EMBL" id="EHI54808.1"/>
    </source>
</evidence>
<dbReference type="PATRIC" id="fig|679200.3.peg.2118"/>
<keyword evidence="1" id="KW-0732">Signal</keyword>
<dbReference type="eggNOG" id="ENOG5032XF1">
    <property type="taxonomic scope" value="Bacteria"/>
</dbReference>
<proteinExistence type="predicted"/>
<evidence type="ECO:0000256" key="1">
    <source>
        <dbReference type="SAM" id="SignalP"/>
    </source>
</evidence>
<dbReference type="EMBL" id="ACZL01000037">
    <property type="protein sequence ID" value="EHI54808.1"/>
    <property type="molecule type" value="Genomic_DNA"/>
</dbReference>
<keyword evidence="3" id="KW-1185">Reference proteome</keyword>
<feature type="signal peptide" evidence="1">
    <location>
        <begin position="1"/>
        <end position="23"/>
    </location>
</feature>
<dbReference type="AlphaFoldDB" id="G5GKB8"/>
<dbReference type="Proteomes" id="UP000003011">
    <property type="component" value="Unassembled WGS sequence"/>
</dbReference>
<accession>G5GKB8</accession>
<dbReference type="PROSITE" id="PS51257">
    <property type="entry name" value="PROKAR_LIPOPROTEIN"/>
    <property type="match status" value="1"/>
</dbReference>
<protein>
    <recommendedName>
        <fullName evidence="4">Regulatory protein YycH-like domain-containing protein</fullName>
    </recommendedName>
</protein>
<gene>
    <name evidence="2" type="ORF">HMPREF9333_02009</name>
</gene>
<reference evidence="2 3" key="1">
    <citation type="submission" date="2011-08" db="EMBL/GenBank/DDBJ databases">
        <title>The Genome Sequence of Johnsonella ignava ATCC 51276.</title>
        <authorList>
            <consortium name="The Broad Institute Genome Sequencing Platform"/>
            <person name="Earl A."/>
            <person name="Ward D."/>
            <person name="Feldgarden M."/>
            <person name="Gevers D."/>
            <person name="Izard J."/>
            <person name="Blanton J.M."/>
            <person name="Baranova O.V."/>
            <person name="Dewhirst F.E."/>
            <person name="Young S.K."/>
            <person name="Zeng Q."/>
            <person name="Gargeya S."/>
            <person name="Fitzgerald M."/>
            <person name="Haas B."/>
            <person name="Abouelleil A."/>
            <person name="Alvarado L."/>
            <person name="Arachchi H.M."/>
            <person name="Berlin A."/>
            <person name="Brown A."/>
            <person name="Chapman S.B."/>
            <person name="Chen Z."/>
            <person name="Dunbar C."/>
            <person name="Freedman E."/>
            <person name="Gearin G."/>
            <person name="Gellesch M."/>
            <person name="Goldberg J."/>
            <person name="Griggs A."/>
            <person name="Gujja S."/>
            <person name="Heiman D."/>
            <person name="Howarth C."/>
            <person name="Larson L."/>
            <person name="Lui A."/>
            <person name="MacDonald P.J.P."/>
            <person name="Montmayeur A."/>
            <person name="Murphy C."/>
            <person name="Neiman D."/>
            <person name="Pearson M."/>
            <person name="Priest M."/>
            <person name="Roberts A."/>
            <person name="Saif S."/>
            <person name="Shea T."/>
            <person name="Shenoy N."/>
            <person name="Sisk P."/>
            <person name="Stolte C."/>
            <person name="Sykes S."/>
            <person name="Wortman J."/>
            <person name="Nusbaum C."/>
            <person name="Birren B."/>
        </authorList>
    </citation>
    <scope>NUCLEOTIDE SEQUENCE [LARGE SCALE GENOMIC DNA]</scope>
    <source>
        <strain evidence="2 3">ATCC 51276</strain>
    </source>
</reference>